<evidence type="ECO:0000313" key="1">
    <source>
        <dbReference type="EMBL" id="XBH18197.1"/>
    </source>
</evidence>
<protein>
    <submittedName>
        <fullName evidence="1">Uncharacterized protein</fullName>
    </submittedName>
</protein>
<dbReference type="EMBL" id="CP121196">
    <property type="protein sequence ID" value="XBH18197.1"/>
    <property type="molecule type" value="Genomic_DNA"/>
</dbReference>
<dbReference type="AlphaFoldDB" id="A0AAU7DMB4"/>
<organism evidence="1">
    <name type="scientific">Telmatobacter sp. DSM 110680</name>
    <dbReference type="NCBI Taxonomy" id="3036704"/>
    <lineage>
        <taxon>Bacteria</taxon>
        <taxon>Pseudomonadati</taxon>
        <taxon>Acidobacteriota</taxon>
        <taxon>Terriglobia</taxon>
        <taxon>Terriglobales</taxon>
        <taxon>Acidobacteriaceae</taxon>
        <taxon>Telmatobacter</taxon>
    </lineage>
</organism>
<proteinExistence type="predicted"/>
<gene>
    <name evidence="1" type="ORF">P8935_02430</name>
</gene>
<dbReference type="RefSeq" id="WP_348263420.1">
    <property type="nucleotide sequence ID" value="NZ_CP121196.1"/>
</dbReference>
<reference evidence="1" key="1">
    <citation type="submission" date="2023-03" db="EMBL/GenBank/DDBJ databases">
        <title>Edaphobacter sp.</title>
        <authorList>
            <person name="Huber K.J."/>
            <person name="Papendorf J."/>
            <person name="Pilke C."/>
            <person name="Bunk B."/>
            <person name="Sproeer C."/>
            <person name="Pester M."/>
        </authorList>
    </citation>
    <scope>NUCLEOTIDE SEQUENCE</scope>
    <source>
        <strain evidence="1">DSM 110680</strain>
    </source>
</reference>
<sequence>MTRRTIVDGLILCVMAITTLEICTSQSSPEEKEGKNVSWKTGLPANAKLHEMTSEEMTKYDRDAAAKAEIKAGPVIHAKMRGIEAIDPEKFKRLQQQKLAIAELKLHAATPLPTAQPSSQTGSLNGAQMIAARQGIQSPSGAQTALLSPVVAPATGAASISTVPAAGPMLLPAQPGSSPSTLMSASGSRGGSPVGLGVASTSTIATAPKSKLGVPAPITTIPYVCQTPTIFDVNKQTKNAVFTPELEYDSYVIRGCMFGKQPGQIYLVGKFNAQQVNLQPQFWSDTEIDARVDPKTSGEQDQQNVTLIVAPAGAGQIKMTGFDFVAARSNPAVQLNSIPQNWVTHSGWSENFGQPNLDFQSPVIPGSNAPNSMAGYSVYILRSASKKFSPGTDFYTPQLASGWTFDSVQMTSIGTPPSCPGVVTYKESFGFSEANMEPMTPDWTKVQRNAVRVDGTDTSCSGFIPIAPPFVYWTYSNVTGSSYGLKIWAKGPRCTDPYTGLPQAQCMQNMQQCGTETCGN</sequence>
<accession>A0AAU7DMB4</accession>
<name>A0AAU7DMB4_9BACT</name>